<organism evidence="1 2">
    <name type="scientific">Halobacillus kuroshimensis</name>
    <dbReference type="NCBI Taxonomy" id="302481"/>
    <lineage>
        <taxon>Bacteria</taxon>
        <taxon>Bacillati</taxon>
        <taxon>Bacillota</taxon>
        <taxon>Bacilli</taxon>
        <taxon>Bacillales</taxon>
        <taxon>Bacillaceae</taxon>
        <taxon>Halobacillus</taxon>
    </lineage>
</organism>
<evidence type="ECO:0000313" key="1">
    <source>
        <dbReference type="EMBL" id="MBN8234982.1"/>
    </source>
</evidence>
<dbReference type="Proteomes" id="UP000663970">
    <property type="component" value="Unassembled WGS sequence"/>
</dbReference>
<name>A0ABS3DUE3_9BACI</name>
<sequence>MFEPRWDPGLPRKLFFDEIQDKRNNFAGLSLIDGEGSDSGRVCDETERMG</sequence>
<dbReference type="RefSeq" id="WP_156896464.1">
    <property type="nucleotide sequence ID" value="NZ_JAEKJY010000002.1"/>
</dbReference>
<gene>
    <name evidence="1" type="ORF">JF544_06955</name>
</gene>
<reference evidence="1 2" key="1">
    <citation type="submission" date="2020-12" db="EMBL/GenBank/DDBJ databases">
        <title>Oil enriched cultivation method for isolating marine PHA-producing bacteria.</title>
        <authorList>
            <person name="Zheng W."/>
            <person name="Yu S."/>
            <person name="Huang Y."/>
        </authorList>
    </citation>
    <scope>NUCLEOTIDE SEQUENCE [LARGE SCALE GENOMIC DNA]</scope>
    <source>
        <strain evidence="1 2">SY-2-6</strain>
    </source>
</reference>
<comment type="caution">
    <text evidence="1">The sequence shown here is derived from an EMBL/GenBank/DDBJ whole genome shotgun (WGS) entry which is preliminary data.</text>
</comment>
<protein>
    <submittedName>
        <fullName evidence="1">Uncharacterized protein</fullName>
    </submittedName>
</protein>
<accession>A0ABS3DUE3</accession>
<dbReference type="EMBL" id="JAEKJY010000002">
    <property type="protein sequence ID" value="MBN8234982.1"/>
    <property type="molecule type" value="Genomic_DNA"/>
</dbReference>
<proteinExistence type="predicted"/>
<evidence type="ECO:0000313" key="2">
    <source>
        <dbReference type="Proteomes" id="UP000663970"/>
    </source>
</evidence>
<keyword evidence="2" id="KW-1185">Reference proteome</keyword>